<dbReference type="Proteomes" id="UP001403385">
    <property type="component" value="Unassembled WGS sequence"/>
</dbReference>
<keyword evidence="2" id="KW-1185">Reference proteome</keyword>
<protein>
    <submittedName>
        <fullName evidence="1">Uncharacterized protein</fullName>
    </submittedName>
</protein>
<gene>
    <name evidence="1" type="ORF">AAG747_18190</name>
</gene>
<dbReference type="AlphaFoldDB" id="A0AAW9SGN5"/>
<dbReference type="EMBL" id="JBDKWZ010000010">
    <property type="protein sequence ID" value="MEN7549861.1"/>
    <property type="molecule type" value="Genomic_DNA"/>
</dbReference>
<evidence type="ECO:0000313" key="1">
    <source>
        <dbReference type="EMBL" id="MEN7549861.1"/>
    </source>
</evidence>
<proteinExistence type="predicted"/>
<accession>A0AAW9SGN5</accession>
<sequence>MKDVYNPDREDILEWIDSKTDGWPDSDWDLYVLSEENDLLIFELANKLTSSKRDFFIHVLYYMVGEYMSDNRNVKKRSRIDRLLGLVDEKATKEVQEWKGKTIELFQGKLKYESAFWFNYMFYEDMKKYKDVDEDDWGL</sequence>
<name>A0AAW9SGN5_9BACT</name>
<evidence type="ECO:0000313" key="2">
    <source>
        <dbReference type="Proteomes" id="UP001403385"/>
    </source>
</evidence>
<reference evidence="1 2" key="1">
    <citation type="submission" date="2024-04" db="EMBL/GenBank/DDBJ databases">
        <title>Novel genus in family Flammeovirgaceae.</title>
        <authorList>
            <person name="Nguyen T.H."/>
            <person name="Vuong T.Q."/>
            <person name="Le H."/>
            <person name="Kim S.-G."/>
        </authorList>
    </citation>
    <scope>NUCLEOTIDE SEQUENCE [LARGE SCALE GENOMIC DNA]</scope>
    <source>
        <strain evidence="1 2">JCM 23209</strain>
    </source>
</reference>
<organism evidence="1 2">
    <name type="scientific">Rapidithrix thailandica</name>
    <dbReference type="NCBI Taxonomy" id="413964"/>
    <lineage>
        <taxon>Bacteria</taxon>
        <taxon>Pseudomonadati</taxon>
        <taxon>Bacteroidota</taxon>
        <taxon>Cytophagia</taxon>
        <taxon>Cytophagales</taxon>
        <taxon>Flammeovirgaceae</taxon>
        <taxon>Rapidithrix</taxon>
    </lineage>
</organism>
<comment type="caution">
    <text evidence="1">The sequence shown here is derived from an EMBL/GenBank/DDBJ whole genome shotgun (WGS) entry which is preliminary data.</text>
</comment>
<dbReference type="RefSeq" id="WP_346822639.1">
    <property type="nucleotide sequence ID" value="NZ_JBDKWZ010000010.1"/>
</dbReference>